<feature type="domain" description="Multidrug resistance protein MdtA-like barrel-sandwich hybrid" evidence="2">
    <location>
        <begin position="139"/>
        <end position="363"/>
    </location>
</feature>
<dbReference type="EMBL" id="AEPW01000033">
    <property type="protein sequence ID" value="EFU77267.1"/>
    <property type="molecule type" value="Genomic_DNA"/>
</dbReference>
<evidence type="ECO:0000313" key="4">
    <source>
        <dbReference type="EMBL" id="EFU77267.1"/>
    </source>
</evidence>
<dbReference type="InterPro" id="IPR058636">
    <property type="entry name" value="Beta-barrel_YknX"/>
</dbReference>
<accession>E6LLP5</accession>
<dbReference type="RefSeq" id="WP_008750649.1">
    <property type="nucleotide sequence ID" value="NZ_GL622296.1"/>
</dbReference>
<proteinExistence type="predicted"/>
<dbReference type="eggNOG" id="COG0845">
    <property type="taxonomic scope" value="Bacteria"/>
</dbReference>
<organism evidence="4 5">
    <name type="scientific">Lachnoanaerobaculum saburreum DSM 3986</name>
    <dbReference type="NCBI Taxonomy" id="887325"/>
    <lineage>
        <taxon>Bacteria</taxon>
        <taxon>Bacillati</taxon>
        <taxon>Bacillota</taxon>
        <taxon>Clostridia</taxon>
        <taxon>Lachnospirales</taxon>
        <taxon>Lachnospiraceae</taxon>
        <taxon>Lachnoanaerobaculum</taxon>
    </lineage>
</organism>
<dbReference type="PRINTS" id="PR01490">
    <property type="entry name" value="RTXTOXIND"/>
</dbReference>
<dbReference type="HOGENOM" id="CLU_018816_12_1_9"/>
<dbReference type="AlphaFoldDB" id="E6LLP5"/>
<dbReference type="PANTHER" id="PTHR30469">
    <property type="entry name" value="MULTIDRUG RESISTANCE PROTEIN MDTA"/>
    <property type="match status" value="1"/>
</dbReference>
<reference evidence="4 5" key="1">
    <citation type="submission" date="2010-12" db="EMBL/GenBank/DDBJ databases">
        <authorList>
            <person name="Muzny D."/>
            <person name="Qin X."/>
            <person name="Deng J."/>
            <person name="Jiang H."/>
            <person name="Liu Y."/>
            <person name="Qu J."/>
            <person name="Song X.-Z."/>
            <person name="Zhang L."/>
            <person name="Thornton R."/>
            <person name="Coyle M."/>
            <person name="Francisco L."/>
            <person name="Jackson L."/>
            <person name="Javaid M."/>
            <person name="Korchina V."/>
            <person name="Kovar C."/>
            <person name="Mata R."/>
            <person name="Mathew T."/>
            <person name="Ngo R."/>
            <person name="Nguyen L."/>
            <person name="Nguyen N."/>
            <person name="Okwuonu G."/>
            <person name="Ongeri F."/>
            <person name="Pham C."/>
            <person name="Simmons D."/>
            <person name="Wilczek-Boney K."/>
            <person name="Hale W."/>
            <person name="Jakkamsetti A."/>
            <person name="Pham P."/>
            <person name="Ruth R."/>
            <person name="San Lucas F."/>
            <person name="Warren J."/>
            <person name="Zhang J."/>
            <person name="Zhao Z."/>
            <person name="Zhou C."/>
            <person name="Zhu D."/>
            <person name="Lee S."/>
            <person name="Bess C."/>
            <person name="Blankenburg K."/>
            <person name="Forbes L."/>
            <person name="Fu Q."/>
            <person name="Gubbala S."/>
            <person name="Hirani K."/>
            <person name="Jayaseelan J.C."/>
            <person name="Lara F."/>
            <person name="Munidasa M."/>
            <person name="Palculict T."/>
            <person name="Patil S."/>
            <person name="Pu L.-L."/>
            <person name="Saada N."/>
            <person name="Tang L."/>
            <person name="Weissenberger G."/>
            <person name="Zhu Y."/>
            <person name="Hemphill L."/>
            <person name="Shang Y."/>
            <person name="Youmans B."/>
            <person name="Ayvaz T."/>
            <person name="Ross M."/>
            <person name="Santibanez J."/>
            <person name="Aqrawi P."/>
            <person name="Gross S."/>
            <person name="Joshi V."/>
            <person name="Fowler G."/>
            <person name="Nazareth L."/>
            <person name="Reid J."/>
            <person name="Worley K."/>
            <person name="Petrosino J."/>
            <person name="Highlander S."/>
            <person name="Gibbs R."/>
        </authorList>
    </citation>
    <scope>NUCLEOTIDE SEQUENCE [LARGE SCALE GENOMIC DNA]</scope>
    <source>
        <strain evidence="4 5">DSM 3986</strain>
    </source>
</reference>
<comment type="caution">
    <text evidence="4">The sequence shown here is derived from an EMBL/GenBank/DDBJ whole genome shotgun (WGS) entry which is preliminary data.</text>
</comment>
<evidence type="ECO:0000313" key="5">
    <source>
        <dbReference type="Proteomes" id="UP000003434"/>
    </source>
</evidence>
<dbReference type="Pfam" id="PF25917">
    <property type="entry name" value="BSH_RND"/>
    <property type="match status" value="1"/>
</dbReference>
<dbReference type="Proteomes" id="UP000003434">
    <property type="component" value="Unassembled WGS sequence"/>
</dbReference>
<dbReference type="Gene3D" id="2.40.420.20">
    <property type="match status" value="1"/>
</dbReference>
<feature type="domain" description="YknX-like beta-barrel" evidence="3">
    <location>
        <begin position="375"/>
        <end position="442"/>
    </location>
</feature>
<dbReference type="Pfam" id="PF25990">
    <property type="entry name" value="Beta-barrel_YknX"/>
    <property type="match status" value="1"/>
</dbReference>
<dbReference type="PANTHER" id="PTHR30469:SF33">
    <property type="entry name" value="SLR1207 PROTEIN"/>
    <property type="match status" value="1"/>
</dbReference>
<protein>
    <submittedName>
        <fullName evidence="4">Efflux transporter, RND family, MFP subunit</fullName>
    </submittedName>
</protein>
<evidence type="ECO:0000259" key="2">
    <source>
        <dbReference type="Pfam" id="PF25917"/>
    </source>
</evidence>
<dbReference type="GO" id="GO:0015562">
    <property type="term" value="F:efflux transmembrane transporter activity"/>
    <property type="evidence" value="ECO:0007669"/>
    <property type="project" value="TreeGrafter"/>
</dbReference>
<gene>
    <name evidence="4" type="ORF">HMPREF0381_0880</name>
</gene>
<feature type="compositionally biased region" description="Gly residues" evidence="1">
    <location>
        <begin position="553"/>
        <end position="587"/>
    </location>
</feature>
<dbReference type="InterPro" id="IPR058625">
    <property type="entry name" value="MdtA-like_BSH"/>
</dbReference>
<evidence type="ECO:0000256" key="1">
    <source>
        <dbReference type="SAM" id="MobiDB-lite"/>
    </source>
</evidence>
<dbReference type="SUPFAM" id="SSF111369">
    <property type="entry name" value="HlyD-like secretion proteins"/>
    <property type="match status" value="2"/>
</dbReference>
<name>E6LLP5_9FIRM</name>
<dbReference type="GO" id="GO:1990281">
    <property type="term" value="C:efflux pump complex"/>
    <property type="evidence" value="ECO:0007669"/>
    <property type="project" value="TreeGrafter"/>
</dbReference>
<evidence type="ECO:0000259" key="3">
    <source>
        <dbReference type="Pfam" id="PF25990"/>
    </source>
</evidence>
<sequence>MKKRFIVIPALVLAGVGVFFFMKSRNASKVDMSTFVPTAVATKQDISSEISSSGTITPKDTYNITALVSGEIVSADFNIGDMVSKDQVLYQIDKSSIVSDINSSNNSLNKANSGYASASKEYAKAKAEFAGNLYRSTRKGYIKELSIQTGDKISGGTKLATIYNDNVMNIRIPFLSSDAVNITPGMSGTLTISDTGEQVEGKVVSVSSMDQTLDGGRLVRNVTFEVNNPGGLTDKTTANATVGDITSTGDGTFEASTNVDMSADLAAGVDIESVLVNVGDYVDVGTPIFKMTSESTDKLLKTYKDALDTAQGDVDTAKKGVDTAKKNSDEYTIKSPIAGKVISKNYKVGDKVGSGSDNKAVTMAVIYDMSSYTFKMSVDEKDISKVQNGQKVRIKSDAFPDKEYSGTVTNVSLESTSQNGVSTYPVTVKLDETYDLLPGMNVDGYITLESAKDALTIPSNALMRGNKVYVKDNSATETKTADAKANKDSTNANSSGDGLVPAGFKEVTVTTGVINSDYVQITSGLNEGDEVYIDETANMSVGETGADGMPADNGGGMDAGGEGAGEGGAGAGGADAGGADAGGAGGQ</sequence>
<dbReference type="Gene3D" id="2.40.30.170">
    <property type="match status" value="1"/>
</dbReference>
<feature type="region of interest" description="Disordered" evidence="1">
    <location>
        <begin position="542"/>
        <end position="587"/>
    </location>
</feature>
<dbReference type="Gene3D" id="2.40.50.100">
    <property type="match status" value="2"/>
</dbReference>
<feature type="region of interest" description="Disordered" evidence="1">
    <location>
        <begin position="474"/>
        <end position="497"/>
    </location>
</feature>